<evidence type="ECO:0000313" key="4">
    <source>
        <dbReference type="Proteomes" id="UP000051952"/>
    </source>
</evidence>
<dbReference type="OrthoDB" id="245970at2759"/>
<keyword evidence="1" id="KW-0175">Coiled coil</keyword>
<feature type="compositionally biased region" description="Basic and acidic residues" evidence="2">
    <location>
        <begin position="689"/>
        <end position="708"/>
    </location>
</feature>
<protein>
    <recommendedName>
        <fullName evidence="5">Leucine-rich repeat protein</fullName>
    </recommendedName>
</protein>
<proteinExistence type="predicted"/>
<dbReference type="VEuPathDB" id="TriTrypDB:BSAL_60920"/>
<evidence type="ECO:0008006" key="5">
    <source>
        <dbReference type="Google" id="ProtNLM"/>
    </source>
</evidence>
<dbReference type="SUPFAM" id="SSF52047">
    <property type="entry name" value="RNI-like"/>
    <property type="match status" value="1"/>
</dbReference>
<feature type="compositionally biased region" description="Basic and acidic residues" evidence="2">
    <location>
        <begin position="956"/>
        <end position="993"/>
    </location>
</feature>
<evidence type="ECO:0000313" key="3">
    <source>
        <dbReference type="EMBL" id="CUI12713.1"/>
    </source>
</evidence>
<dbReference type="EMBL" id="CYKH01000281">
    <property type="protein sequence ID" value="CUI12713.1"/>
    <property type="molecule type" value="Genomic_DNA"/>
</dbReference>
<feature type="coiled-coil region" evidence="1">
    <location>
        <begin position="23"/>
        <end position="50"/>
    </location>
</feature>
<feature type="region of interest" description="Disordered" evidence="2">
    <location>
        <begin position="1036"/>
        <end position="1102"/>
    </location>
</feature>
<feature type="compositionally biased region" description="Basic and acidic residues" evidence="2">
    <location>
        <begin position="847"/>
        <end position="944"/>
    </location>
</feature>
<feature type="region of interest" description="Disordered" evidence="2">
    <location>
        <begin position="624"/>
        <end position="786"/>
    </location>
</feature>
<feature type="compositionally biased region" description="Basic and acidic residues" evidence="2">
    <location>
        <begin position="1002"/>
        <end position="1012"/>
    </location>
</feature>
<sequence length="1259" mass="140816">MKLTPLLEIVELQLQRDRFESGVAECADKINEQRLKLQRAQRDVTDYSGRLKYGGKGGLNPADIVGLQEKESVAQKAAADASKLVHDLDSQTKSNADELHRVKQQIDSLMNQLKMRYCVQTLSGSARASKPSGRDEDGGGSKQPIAASFAENIYLITDQLRALIAGGGKHPFLKLFLNDPPPVNDAAPHFTAWEQRTLSLIFNAKEKVQKCFQLLTDAVNAVCAYYPDLAKNVPLWTEFVDMCDDSFIGALGDNIDRALSSYERAVGGKTAPELFSVNLKLSQACRVQLVPTAHDLPNQLVSLIEDKMFSVVPSNTLGDVSTMPTQHKTGKGAYAKKLLADKEIAARLERIKNHVARFGEELVAAVVKVEDKFMAFWIPDSVSQMTLEELRAARDMVDFEFGFVRQRIYGGAFQLNSFPLQDTLSSLLSSQIDVKRQEEANTSDEVVREMIRIASLSNARTSTVPAGGLATILRVKSSNKHPHPRDTADEEWSERFDPVKYVEQLVAVQVKAANVTTAVPATQRSVAPIKSITASADVAAPVSSRISSNVEHAKEIKELKETRDNIPIPSSQQHSSPPPLNSKPLENLVALSVQKNISPRPSSTPSNGLRTSTVANQLYSLTPNRIPASSNKQPHSPSPRDSASTTTEAGVYNSRSVEVLKPSTSTSQRAPDVASAAPRSTAWSSPSPKVEKQRPEIEISERPPREPSHAPVNPLLSPFREKQATPTSAAPPNPERELFDATTEREEPSRRPRSILKGNVQSDTPPIRSPRIPAPVSEPSERVDDDEYTLQNLLQKEKESLERIRLMKEKDEARRREIQAAHRREVVTEETLRKVSPRSEYQALLEEQSRLDTARRENEVKLREAEKEARRMRDEQEFQRQSQLHDEERQQKLWEEQLRHQHEENARRRTREKQAAEEAEREALRKKIEEEEKRKQYQRELEDRLEDELRRRALQQQKEREERENERIRREHELHREQEGERNRQRAALERMRHSPVPQEASFHETGLESDHNSSNYLPSVADPSALRRKLALPPVQGALGDRPSTPTSSAAPLLPEVPSSARNRKPNTAPLGTPRGLNGSARSTSDMTPRDRMNPIPTTGPLPEVSLLDEYKQYCLNFGIKPNSGLLKSLPSVVGDFATTINLDLNYIGVKGVQPLLQILRRNRGLRLLNLKDNNLENNEVRALVNVLLTDSGNTLTHLDLSNNPISLAGGSAIMDLVSQKKSLTTVVLRGTLIQPKVVEKIVEAAESNRRRAAWGDE</sequence>
<dbReference type="InterPro" id="IPR032675">
    <property type="entry name" value="LRR_dom_sf"/>
</dbReference>
<feature type="region of interest" description="Disordered" evidence="2">
    <location>
        <begin position="846"/>
        <end position="944"/>
    </location>
</feature>
<evidence type="ECO:0000256" key="2">
    <source>
        <dbReference type="SAM" id="MobiDB-lite"/>
    </source>
</evidence>
<accession>A0A0S4KE43</accession>
<evidence type="ECO:0000256" key="1">
    <source>
        <dbReference type="SAM" id="Coils"/>
    </source>
</evidence>
<name>A0A0S4KE43_BODSA</name>
<dbReference type="AlphaFoldDB" id="A0A0S4KE43"/>
<dbReference type="Gene3D" id="3.80.10.10">
    <property type="entry name" value="Ribonuclease Inhibitor"/>
    <property type="match status" value="1"/>
</dbReference>
<organism evidence="3 4">
    <name type="scientific">Bodo saltans</name>
    <name type="common">Flagellated protozoan</name>
    <dbReference type="NCBI Taxonomy" id="75058"/>
    <lineage>
        <taxon>Eukaryota</taxon>
        <taxon>Discoba</taxon>
        <taxon>Euglenozoa</taxon>
        <taxon>Kinetoplastea</taxon>
        <taxon>Metakinetoplastina</taxon>
        <taxon>Eubodonida</taxon>
        <taxon>Bodonidae</taxon>
        <taxon>Bodo</taxon>
    </lineage>
</organism>
<feature type="compositionally biased region" description="Basic and acidic residues" evidence="2">
    <location>
        <begin position="734"/>
        <end position="750"/>
    </location>
</feature>
<gene>
    <name evidence="3" type="ORF">BSAL_60920</name>
</gene>
<dbReference type="PANTHER" id="PTHR23159:SF31">
    <property type="entry name" value="CENTROSOME-ASSOCIATED PROTEIN CEP250 ISOFORM X1"/>
    <property type="match status" value="1"/>
</dbReference>
<dbReference type="Proteomes" id="UP000051952">
    <property type="component" value="Unassembled WGS sequence"/>
</dbReference>
<feature type="compositionally biased region" description="Polar residues" evidence="2">
    <location>
        <begin position="624"/>
        <end position="669"/>
    </location>
</feature>
<feature type="region of interest" description="Disordered" evidence="2">
    <location>
        <begin position="559"/>
        <end position="584"/>
    </location>
</feature>
<reference evidence="4" key="1">
    <citation type="submission" date="2015-09" db="EMBL/GenBank/DDBJ databases">
        <authorList>
            <consortium name="Pathogen Informatics"/>
        </authorList>
    </citation>
    <scope>NUCLEOTIDE SEQUENCE [LARGE SCALE GENOMIC DNA]</scope>
    <source>
        <strain evidence="4">Lake Konstanz</strain>
    </source>
</reference>
<feature type="compositionally biased region" description="Low complexity" evidence="2">
    <location>
        <begin position="565"/>
        <end position="575"/>
    </location>
</feature>
<dbReference type="PANTHER" id="PTHR23159">
    <property type="entry name" value="CENTROSOMAL PROTEIN 2"/>
    <property type="match status" value="1"/>
</dbReference>
<feature type="region of interest" description="Disordered" evidence="2">
    <location>
        <begin position="956"/>
        <end position="1021"/>
    </location>
</feature>
<keyword evidence="4" id="KW-1185">Reference proteome</keyword>